<evidence type="ECO:0000256" key="3">
    <source>
        <dbReference type="ARBA" id="ARBA00023125"/>
    </source>
</evidence>
<dbReference type="EMBL" id="JACEIP010000001">
    <property type="protein sequence ID" value="MBA4541525.1"/>
    <property type="molecule type" value="Genomic_DNA"/>
</dbReference>
<evidence type="ECO:0000256" key="4">
    <source>
        <dbReference type="ARBA" id="ARBA00023163"/>
    </source>
</evidence>
<dbReference type="InterPro" id="IPR001761">
    <property type="entry name" value="Peripla_BP/Lac1_sug-bd_dom"/>
</dbReference>
<dbReference type="PRINTS" id="PR00036">
    <property type="entry name" value="HTHLACI"/>
</dbReference>
<dbReference type="Gene3D" id="1.10.260.40">
    <property type="entry name" value="lambda repressor-like DNA-binding domains"/>
    <property type="match status" value="1"/>
</dbReference>
<dbReference type="InterPro" id="IPR000843">
    <property type="entry name" value="HTH_LacI"/>
</dbReference>
<dbReference type="PROSITE" id="PS00356">
    <property type="entry name" value="HTH_LACI_1"/>
    <property type="match status" value="1"/>
</dbReference>
<keyword evidence="2" id="KW-0805">Transcription regulation</keyword>
<dbReference type="AlphaFoldDB" id="A0A7W1X7L0"/>
<dbReference type="GO" id="GO:0000976">
    <property type="term" value="F:transcription cis-regulatory region binding"/>
    <property type="evidence" value="ECO:0007669"/>
    <property type="project" value="TreeGrafter"/>
</dbReference>
<keyword evidence="4" id="KW-0804">Transcription</keyword>
<dbReference type="CDD" id="cd01392">
    <property type="entry name" value="HTH_LacI"/>
    <property type="match status" value="1"/>
</dbReference>
<protein>
    <recommendedName>
        <fullName evidence="1">Catabolite control protein A</fullName>
    </recommendedName>
</protein>
<reference evidence="6 7" key="1">
    <citation type="submission" date="2020-07" db="EMBL/GenBank/DDBJ databases">
        <authorList>
            <person name="Feng H."/>
        </authorList>
    </citation>
    <scope>NUCLEOTIDE SEQUENCE [LARGE SCALE GENOMIC DNA]</scope>
    <source>
        <strain evidence="7">s-11</strain>
    </source>
</reference>
<dbReference type="RefSeq" id="WP_033099328.1">
    <property type="nucleotide sequence ID" value="NZ_JACEIP010000001.1"/>
</dbReference>
<accession>A0A7W1X7L0</accession>
<dbReference type="SUPFAM" id="SSF47413">
    <property type="entry name" value="lambda repressor-like DNA-binding domains"/>
    <property type="match status" value="1"/>
</dbReference>
<dbReference type="PROSITE" id="PS50932">
    <property type="entry name" value="HTH_LACI_2"/>
    <property type="match status" value="1"/>
</dbReference>
<dbReference type="Pfam" id="PF00532">
    <property type="entry name" value="Peripla_BP_1"/>
    <property type="match status" value="1"/>
</dbReference>
<dbReference type="GO" id="GO:0003700">
    <property type="term" value="F:DNA-binding transcription factor activity"/>
    <property type="evidence" value="ECO:0007669"/>
    <property type="project" value="TreeGrafter"/>
</dbReference>
<feature type="domain" description="HTH lacI-type" evidence="5">
    <location>
        <begin position="3"/>
        <end position="57"/>
    </location>
</feature>
<dbReference type="Pfam" id="PF00356">
    <property type="entry name" value="LacI"/>
    <property type="match status" value="1"/>
</dbReference>
<dbReference type="FunFam" id="1.10.260.40:FF:000002">
    <property type="entry name" value="HTH-type transcriptional repressor PurR"/>
    <property type="match status" value="1"/>
</dbReference>
<name>A0A7W1X7L0_9BACL</name>
<evidence type="ECO:0000313" key="6">
    <source>
        <dbReference type="EMBL" id="MBA4541525.1"/>
    </source>
</evidence>
<proteinExistence type="predicted"/>
<keyword evidence="7" id="KW-1185">Reference proteome</keyword>
<keyword evidence="3" id="KW-0238">DNA-binding</keyword>
<dbReference type="SUPFAM" id="SSF53822">
    <property type="entry name" value="Periplasmic binding protein-like I"/>
    <property type="match status" value="1"/>
</dbReference>
<evidence type="ECO:0000256" key="2">
    <source>
        <dbReference type="ARBA" id="ARBA00023015"/>
    </source>
</evidence>
<dbReference type="PANTHER" id="PTHR30146">
    <property type="entry name" value="LACI-RELATED TRANSCRIPTIONAL REPRESSOR"/>
    <property type="match status" value="1"/>
</dbReference>
<dbReference type="Gene3D" id="3.40.50.2300">
    <property type="match status" value="2"/>
</dbReference>
<sequence length="333" mass="37162">MKPTIKDVARKANVSVATVSRVLNHQSGYSEETKQKVLQAIKEMGYQPNAIARGLINKRTQTIGVLFPKLSSMFSSQLLHGIEYTAHERDHSVVVCNTDKNGKRTVKYLQVLREKQVDGIIFTSEVLTEEYFRVLTAMKIPVVLLSTRSEKYPFPHVKVDDKQAAYDATRYLIQRGHRKIAMISGDQTDPIAGKPRIEGYKEALAAYGIPFQENLLAFGSFGFHSGVMAMEKFLQSKVEFTAVFAASDEMAVGAMSAAFRHGIKVPDQLSVIGYDNLRLAEMTTPPLTTVAQPLFEMGKQAAEMLLQMIETKTEVPGRILPHEIIERQSVARV</sequence>
<organism evidence="6 7">
    <name type="scientific">Thermoactinomyces daqus</name>
    <dbReference type="NCBI Taxonomy" id="1329516"/>
    <lineage>
        <taxon>Bacteria</taxon>
        <taxon>Bacillati</taxon>
        <taxon>Bacillota</taxon>
        <taxon>Bacilli</taxon>
        <taxon>Bacillales</taxon>
        <taxon>Thermoactinomycetaceae</taxon>
        <taxon>Thermoactinomyces</taxon>
    </lineage>
</organism>
<dbReference type="InterPro" id="IPR010982">
    <property type="entry name" value="Lambda_DNA-bd_dom_sf"/>
</dbReference>
<evidence type="ECO:0000259" key="5">
    <source>
        <dbReference type="PROSITE" id="PS50932"/>
    </source>
</evidence>
<dbReference type="Proteomes" id="UP000530514">
    <property type="component" value="Unassembled WGS sequence"/>
</dbReference>
<dbReference type="SMART" id="SM00354">
    <property type="entry name" value="HTH_LACI"/>
    <property type="match status" value="1"/>
</dbReference>
<comment type="caution">
    <text evidence="6">The sequence shown here is derived from an EMBL/GenBank/DDBJ whole genome shotgun (WGS) entry which is preliminary data.</text>
</comment>
<dbReference type="PANTHER" id="PTHR30146:SF109">
    <property type="entry name" value="HTH-TYPE TRANSCRIPTIONAL REGULATOR GALS"/>
    <property type="match status" value="1"/>
</dbReference>
<dbReference type="OrthoDB" id="9784962at2"/>
<gene>
    <name evidence="6" type="ORF">H1164_01205</name>
</gene>
<evidence type="ECO:0000256" key="1">
    <source>
        <dbReference type="ARBA" id="ARBA00019435"/>
    </source>
</evidence>
<dbReference type="InterPro" id="IPR028082">
    <property type="entry name" value="Peripla_BP_I"/>
</dbReference>
<evidence type="ECO:0000313" key="7">
    <source>
        <dbReference type="Proteomes" id="UP000530514"/>
    </source>
</evidence>
<dbReference type="CDD" id="cd19975">
    <property type="entry name" value="PBP1_CcpA-like"/>
    <property type="match status" value="1"/>
</dbReference>